<dbReference type="PANTHER" id="PTHR16026:SF0">
    <property type="entry name" value="CARTILAGE ACIDIC PROTEIN 1"/>
    <property type="match status" value="1"/>
</dbReference>
<dbReference type="InterPro" id="IPR013517">
    <property type="entry name" value="FG-GAP"/>
</dbReference>
<protein>
    <submittedName>
        <fullName evidence="3">CRTAC1 family protein</fullName>
    </submittedName>
</protein>
<feature type="domain" description="ASPIC/UnbV" evidence="2">
    <location>
        <begin position="575"/>
        <end position="629"/>
    </location>
</feature>
<name>A0A951Q5C0_9NOST</name>
<dbReference type="AlphaFoldDB" id="A0A951Q5C0"/>
<proteinExistence type="predicted"/>
<gene>
    <name evidence="3" type="ORF">KME32_28815</name>
</gene>
<dbReference type="Proteomes" id="UP000715781">
    <property type="component" value="Unassembled WGS sequence"/>
</dbReference>
<dbReference type="Pfam" id="PF13517">
    <property type="entry name" value="FG-GAP_3"/>
    <property type="match status" value="1"/>
</dbReference>
<dbReference type="SUPFAM" id="SSF69318">
    <property type="entry name" value="Integrin alpha N-terminal domain"/>
    <property type="match status" value="1"/>
</dbReference>
<dbReference type="InterPro" id="IPR027039">
    <property type="entry name" value="Crtac1"/>
</dbReference>
<evidence type="ECO:0000256" key="1">
    <source>
        <dbReference type="ARBA" id="ARBA00022729"/>
    </source>
</evidence>
<comment type="caution">
    <text evidence="3">The sequence shown here is derived from an EMBL/GenBank/DDBJ whole genome shotgun (WGS) entry which is preliminary data.</text>
</comment>
<dbReference type="InterPro" id="IPR011519">
    <property type="entry name" value="UnbV_ASPIC"/>
</dbReference>
<dbReference type="Gene3D" id="2.130.10.130">
    <property type="entry name" value="Integrin alpha, N-terminal"/>
    <property type="match status" value="2"/>
</dbReference>
<dbReference type="Pfam" id="PF07593">
    <property type="entry name" value="UnbV_ASPIC"/>
    <property type="match status" value="1"/>
</dbReference>
<evidence type="ECO:0000313" key="4">
    <source>
        <dbReference type="Proteomes" id="UP000715781"/>
    </source>
</evidence>
<dbReference type="InterPro" id="IPR028994">
    <property type="entry name" value="Integrin_alpha_N"/>
</dbReference>
<dbReference type="PANTHER" id="PTHR16026">
    <property type="entry name" value="CARTILAGE ACIDIC PROTEIN 1"/>
    <property type="match status" value="1"/>
</dbReference>
<keyword evidence="1" id="KW-0732">Signal</keyword>
<evidence type="ECO:0000313" key="3">
    <source>
        <dbReference type="EMBL" id="MBW4565033.1"/>
    </source>
</evidence>
<reference evidence="3" key="1">
    <citation type="submission" date="2021-05" db="EMBL/GenBank/DDBJ databases">
        <authorList>
            <person name="Pietrasiak N."/>
            <person name="Ward R."/>
            <person name="Stajich J.E."/>
            <person name="Kurbessoian T."/>
        </authorList>
    </citation>
    <scope>NUCLEOTIDE SEQUENCE</scope>
    <source>
        <strain evidence="3">JT2-VF2</strain>
    </source>
</reference>
<dbReference type="Pfam" id="PF01839">
    <property type="entry name" value="FG-GAP"/>
    <property type="match status" value="2"/>
</dbReference>
<sequence length="658" mass="73111">MKFWITFIQQQAKRLVASFLIFVLFWLVRLPELSDVERNALASHFNFARVALPELIGYSSDTKRAVHPSLNRHSAWTSSVGASIALNDLDKDGLSNDVCYIDTRINQIIIAPVPKTLNRYQPFTLEPISLPYDHTTMAPMGCLPGDLNEDGLIDILAYYWGRTPIAYLQKQAVDKKQVELSSDRYIERELVPDGGRWFTNAATLADLDGDGHTDLIIGNYHQDEARILDISASGREQMQHSMSRANNGGSSRFFLWTGATTEKEPTVKFREAEDVLDESIKHGWTLAIGAADLDGDLLPEVYFANDFGPDRLLYNRSQPGELRFTLLEGKRGLTTPRSKVLGRDSFKGMGVDFGDVNNDGLLDIYVSNIGSEYALEESHFLFTSTGKTESMQQGIAPYIDRSEPMGVSRSGWGWESKFGDFDNDGTLEALQATGFLKGTVNRWPELHELAMGNDDLLRDSRFWPRLQSGDDLSGHQHNPFFVMAENGRYYDLAKDLGIDTTEVSRGIATADVDGDGDLDFATANQWETSYFYQNNSYKAGAFLGLHLLRELGSTTLTDAIVRSGHPGIEVIGQPAIGATATVHLANGRRLVAQVDGGNGHSGDRSPDLHFGLGELSPQTQIQVDLRWRDLNGRIREKTVRVKPGWHTVLLSGLSKEEA</sequence>
<accession>A0A951Q5C0</accession>
<reference evidence="3" key="2">
    <citation type="journal article" date="2022" name="Microbiol. Resour. Announc.">
        <title>Metagenome Sequencing to Explore Phylogenomics of Terrestrial Cyanobacteria.</title>
        <authorList>
            <person name="Ward R.D."/>
            <person name="Stajich J.E."/>
            <person name="Johansen J.R."/>
            <person name="Huntemann M."/>
            <person name="Clum A."/>
            <person name="Foster B."/>
            <person name="Foster B."/>
            <person name="Roux S."/>
            <person name="Palaniappan K."/>
            <person name="Varghese N."/>
            <person name="Mukherjee S."/>
            <person name="Reddy T.B.K."/>
            <person name="Daum C."/>
            <person name="Copeland A."/>
            <person name="Chen I.A."/>
            <person name="Ivanova N.N."/>
            <person name="Kyrpides N.C."/>
            <person name="Shapiro N."/>
            <person name="Eloe-Fadrosh E.A."/>
            <person name="Pietrasiak N."/>
        </authorList>
    </citation>
    <scope>NUCLEOTIDE SEQUENCE</scope>
    <source>
        <strain evidence="3">JT2-VF2</strain>
    </source>
</reference>
<evidence type="ECO:0000259" key="2">
    <source>
        <dbReference type="Pfam" id="PF07593"/>
    </source>
</evidence>
<dbReference type="EMBL" id="JAHHHN010000029">
    <property type="protein sequence ID" value="MBW4565033.1"/>
    <property type="molecule type" value="Genomic_DNA"/>
</dbReference>
<organism evidence="3 4">
    <name type="scientific">Mojavia pulchra JT2-VF2</name>
    <dbReference type="NCBI Taxonomy" id="287848"/>
    <lineage>
        <taxon>Bacteria</taxon>
        <taxon>Bacillati</taxon>
        <taxon>Cyanobacteriota</taxon>
        <taxon>Cyanophyceae</taxon>
        <taxon>Nostocales</taxon>
        <taxon>Nostocaceae</taxon>
    </lineage>
</organism>